<gene>
    <name evidence="2" type="ORF">Prudu_1464S001000</name>
</gene>
<evidence type="ECO:0000313" key="2">
    <source>
        <dbReference type="EMBL" id="BBN70368.1"/>
    </source>
</evidence>
<evidence type="ECO:0000256" key="1">
    <source>
        <dbReference type="SAM" id="MobiDB-lite"/>
    </source>
</evidence>
<feature type="region of interest" description="Disordered" evidence="1">
    <location>
        <begin position="22"/>
        <end position="60"/>
    </location>
</feature>
<dbReference type="EMBL" id="AP021801">
    <property type="protein sequence ID" value="BBN70368.1"/>
    <property type="molecule type" value="Genomic_DNA"/>
</dbReference>
<reference evidence="2" key="1">
    <citation type="journal article" date="2019" name="Science">
        <title>Mutation of a bHLH transcription factor allowed almond domestication.</title>
        <authorList>
            <person name="Sanchez-Perez R."/>
            <person name="Pavan S."/>
            <person name="Mazzeo R."/>
            <person name="Moldovan C."/>
            <person name="Aiese Cigliano R."/>
            <person name="Del Cueto J."/>
            <person name="Ricciardi F."/>
            <person name="Lotti C."/>
            <person name="Ricciardi L."/>
            <person name="Dicenta F."/>
            <person name="Lopez-Marques R.L."/>
            <person name="Lindberg Moller B."/>
        </authorList>
    </citation>
    <scope>NUCLEOTIDE SEQUENCE</scope>
</reference>
<feature type="non-terminal residue" evidence="2">
    <location>
        <position position="1"/>
    </location>
</feature>
<accession>A0A5H2XRA6</accession>
<proteinExistence type="predicted"/>
<dbReference type="AlphaFoldDB" id="A0A5H2XRA6"/>
<name>A0A5H2XRA6_PRUDU</name>
<organism evidence="2">
    <name type="scientific">Prunus dulcis</name>
    <name type="common">Almond</name>
    <name type="synonym">Amygdalus dulcis</name>
    <dbReference type="NCBI Taxonomy" id="3755"/>
    <lineage>
        <taxon>Eukaryota</taxon>
        <taxon>Viridiplantae</taxon>
        <taxon>Streptophyta</taxon>
        <taxon>Embryophyta</taxon>
        <taxon>Tracheophyta</taxon>
        <taxon>Spermatophyta</taxon>
        <taxon>Magnoliopsida</taxon>
        <taxon>eudicotyledons</taxon>
        <taxon>Gunneridae</taxon>
        <taxon>Pentapetalae</taxon>
        <taxon>rosids</taxon>
        <taxon>fabids</taxon>
        <taxon>Rosales</taxon>
        <taxon>Rosaceae</taxon>
        <taxon>Amygdaloideae</taxon>
        <taxon>Amygdaleae</taxon>
        <taxon>Prunus</taxon>
    </lineage>
</organism>
<sequence length="77" mass="8099">PSSLSPLKRNCPAAFQSLLEPLQGSTCHGTGGDGTAVESPTFPDPSPQATRPAVACTRHPPPGHLDFRAFWIKSDGM</sequence>
<protein>
    <submittedName>
        <fullName evidence="2">Uncharacterized protein</fullName>
    </submittedName>
</protein>
<feature type="non-terminal residue" evidence="2">
    <location>
        <position position="77"/>
    </location>
</feature>